<protein>
    <submittedName>
        <fullName evidence="3">AraC-like ligand binding domain-containing protein</fullName>
    </submittedName>
</protein>
<keyword evidence="1" id="KW-0238">DNA-binding</keyword>
<name>A0A1I4GQB5_STREI</name>
<dbReference type="Proteomes" id="UP000182793">
    <property type="component" value="Unassembled WGS sequence"/>
</dbReference>
<dbReference type="InterPro" id="IPR014710">
    <property type="entry name" value="RmlC-like_jellyroll"/>
</dbReference>
<dbReference type="CDD" id="cd02208">
    <property type="entry name" value="cupin_RmlC-like"/>
    <property type="match status" value="1"/>
</dbReference>
<evidence type="ECO:0000259" key="2">
    <source>
        <dbReference type="Pfam" id="PF02311"/>
    </source>
</evidence>
<organism evidence="3 4">
    <name type="scientific">Streptococcus equinus JB1</name>
    <dbReference type="NCBI Taxonomy" id="1294274"/>
    <lineage>
        <taxon>Bacteria</taxon>
        <taxon>Bacillati</taxon>
        <taxon>Bacillota</taxon>
        <taxon>Bacilli</taxon>
        <taxon>Lactobacillales</taxon>
        <taxon>Streptococcaceae</taxon>
        <taxon>Streptococcus</taxon>
    </lineage>
</organism>
<keyword evidence="4" id="KW-1185">Reference proteome</keyword>
<dbReference type="InterPro" id="IPR011051">
    <property type="entry name" value="RmlC_Cupin_sf"/>
</dbReference>
<evidence type="ECO:0000313" key="3">
    <source>
        <dbReference type="EMBL" id="SFL32089.1"/>
    </source>
</evidence>
<dbReference type="Pfam" id="PF02311">
    <property type="entry name" value="AraC_binding"/>
    <property type="match status" value="1"/>
</dbReference>
<dbReference type="EMBL" id="FOTG01000007">
    <property type="protein sequence ID" value="SFL32089.1"/>
    <property type="molecule type" value="Genomic_DNA"/>
</dbReference>
<feature type="domain" description="AraC-type arabinose-binding/dimerisation" evidence="2">
    <location>
        <begin position="25"/>
        <end position="100"/>
    </location>
</feature>
<accession>A0A1I4GQB5</accession>
<reference evidence="3 4" key="1">
    <citation type="submission" date="2016-10" db="EMBL/GenBank/DDBJ databases">
        <authorList>
            <person name="Varghese N."/>
            <person name="Submissions S."/>
        </authorList>
    </citation>
    <scope>NUCLEOTIDE SEQUENCE [LARGE SCALE GENOMIC DNA]</scope>
    <source>
        <strain evidence="3 4">JB1</strain>
    </source>
</reference>
<evidence type="ECO:0000313" key="4">
    <source>
        <dbReference type="Proteomes" id="UP000182793"/>
    </source>
</evidence>
<dbReference type="Gene3D" id="2.60.120.10">
    <property type="entry name" value="Jelly Rolls"/>
    <property type="match status" value="1"/>
</dbReference>
<dbReference type="SUPFAM" id="SSF51182">
    <property type="entry name" value="RmlC-like cupins"/>
    <property type="match status" value="1"/>
</dbReference>
<dbReference type="InterPro" id="IPR003313">
    <property type="entry name" value="AraC-bd"/>
</dbReference>
<evidence type="ECO:0000256" key="1">
    <source>
        <dbReference type="ARBA" id="ARBA00023125"/>
    </source>
</evidence>
<comment type="caution">
    <text evidence="3">The sequence shown here is derived from an EMBL/GenBank/DDBJ whole genome shotgun (WGS) entry which is preliminary data.</text>
</comment>
<sequence>MKQADPAHEIKIDESKHLLPYDYYSTVVENGRPDVLFHWHPEVEINYIYEGSARFHIDYDYFNSQAGDIILIRPNGMHSIHPLENQKHVTDTFRFHLDMIGYSIVDQVSL</sequence>
<proteinExistence type="predicted"/>
<gene>
    <name evidence="3" type="ORF">SAMN02910290_01363</name>
</gene>